<dbReference type="InterPro" id="IPR012337">
    <property type="entry name" value="RNaseH-like_sf"/>
</dbReference>
<evidence type="ECO:0000256" key="1">
    <source>
        <dbReference type="ARBA" id="ARBA00022490"/>
    </source>
</evidence>
<dbReference type="Proteomes" id="UP001314903">
    <property type="component" value="Unassembled WGS sequence"/>
</dbReference>
<dbReference type="Gene3D" id="3.30.420.140">
    <property type="entry name" value="YqgF/RNase H-like domain"/>
    <property type="match status" value="1"/>
</dbReference>
<dbReference type="HAMAP" id="MF_00651">
    <property type="entry name" value="Nuclease_YqgF"/>
    <property type="match status" value="1"/>
</dbReference>
<keyword evidence="3 5" id="KW-0540">Nuclease</keyword>
<dbReference type="PANTHER" id="PTHR33317">
    <property type="entry name" value="POLYNUCLEOTIDYL TRANSFERASE, RIBONUCLEASE H-LIKE SUPERFAMILY PROTEIN"/>
    <property type="match status" value="1"/>
</dbReference>
<dbReference type="RefSeq" id="WP_209660856.1">
    <property type="nucleotide sequence ID" value="NZ_JAGGLI010000016.1"/>
</dbReference>
<comment type="caution">
    <text evidence="7">The sequence shown here is derived from an EMBL/GenBank/DDBJ whole genome shotgun (WGS) entry which is preliminary data.</text>
</comment>
<dbReference type="InterPro" id="IPR037027">
    <property type="entry name" value="YqgF/RNaseH-like_dom_sf"/>
</dbReference>
<keyword evidence="2 5" id="KW-0690">Ribosome biogenesis</keyword>
<accession>A0ABS4KJ34</accession>
<dbReference type="EC" id="3.1.-.-" evidence="5"/>
<dbReference type="SUPFAM" id="SSF53098">
    <property type="entry name" value="Ribonuclease H-like"/>
    <property type="match status" value="1"/>
</dbReference>
<dbReference type="InterPro" id="IPR005227">
    <property type="entry name" value="YqgF"/>
</dbReference>
<evidence type="ECO:0000256" key="3">
    <source>
        <dbReference type="ARBA" id="ARBA00022722"/>
    </source>
</evidence>
<dbReference type="GO" id="GO:0016787">
    <property type="term" value="F:hydrolase activity"/>
    <property type="evidence" value="ECO:0007669"/>
    <property type="project" value="UniProtKB-KW"/>
</dbReference>
<evidence type="ECO:0000256" key="5">
    <source>
        <dbReference type="HAMAP-Rule" id="MF_00651"/>
    </source>
</evidence>
<evidence type="ECO:0000313" key="8">
    <source>
        <dbReference type="Proteomes" id="UP001314903"/>
    </source>
</evidence>
<protein>
    <recommendedName>
        <fullName evidence="5">Putative pre-16S rRNA nuclease</fullName>
        <ecNumber evidence="5">3.1.-.-</ecNumber>
    </recommendedName>
</protein>
<evidence type="ECO:0000256" key="4">
    <source>
        <dbReference type="ARBA" id="ARBA00022801"/>
    </source>
</evidence>
<comment type="function">
    <text evidence="5">Could be a nuclease involved in processing of the 5'-end of pre-16S rRNA.</text>
</comment>
<keyword evidence="8" id="KW-1185">Reference proteome</keyword>
<dbReference type="Pfam" id="PF03652">
    <property type="entry name" value="RuvX"/>
    <property type="match status" value="1"/>
</dbReference>
<name>A0ABS4KJ34_9FIRM</name>
<evidence type="ECO:0000313" key="7">
    <source>
        <dbReference type="EMBL" id="MBP2027794.1"/>
    </source>
</evidence>
<sequence length="140" mass="15808">MEKILCLDVGEKRIGIALSDLLGLTAQPLYTLKRKNTKDAIREICDIIQRESIKKAVIGLPKNMDGSEGFQAEITKKFSETLKKHADIEIIFWDERLTSALAKRSLSHMKIGKAKEKNLIDTAAAVHILQSYLDRINMNK</sequence>
<proteinExistence type="inferred from homology"/>
<gene>
    <name evidence="7" type="ORF">J2Z35_001592</name>
</gene>
<feature type="domain" description="YqgF/RNase H-like" evidence="6">
    <location>
        <begin position="2"/>
        <end position="102"/>
    </location>
</feature>
<organism evidence="7 8">
    <name type="scientific">Acetoanaerobium pronyense</name>
    <dbReference type="NCBI Taxonomy" id="1482736"/>
    <lineage>
        <taxon>Bacteria</taxon>
        <taxon>Bacillati</taxon>
        <taxon>Bacillota</taxon>
        <taxon>Clostridia</taxon>
        <taxon>Peptostreptococcales</taxon>
        <taxon>Filifactoraceae</taxon>
        <taxon>Acetoanaerobium</taxon>
    </lineage>
</organism>
<dbReference type="SMART" id="SM00732">
    <property type="entry name" value="YqgFc"/>
    <property type="match status" value="1"/>
</dbReference>
<dbReference type="CDD" id="cd16964">
    <property type="entry name" value="YqgF"/>
    <property type="match status" value="1"/>
</dbReference>
<keyword evidence="1 5" id="KW-0963">Cytoplasm</keyword>
<keyword evidence="4 5" id="KW-0378">Hydrolase</keyword>
<comment type="subcellular location">
    <subcellularLocation>
        <location evidence="5">Cytoplasm</location>
    </subcellularLocation>
</comment>
<dbReference type="PANTHER" id="PTHR33317:SF4">
    <property type="entry name" value="POLYNUCLEOTIDYL TRANSFERASE, RIBONUCLEASE H-LIKE SUPERFAMILY PROTEIN"/>
    <property type="match status" value="1"/>
</dbReference>
<comment type="similarity">
    <text evidence="5">Belongs to the YqgF HJR family.</text>
</comment>
<dbReference type="InterPro" id="IPR006641">
    <property type="entry name" value="YqgF/RNaseH-like_dom"/>
</dbReference>
<reference evidence="7 8" key="1">
    <citation type="submission" date="2021-03" db="EMBL/GenBank/DDBJ databases">
        <title>Genomic Encyclopedia of Type Strains, Phase IV (KMG-IV): sequencing the most valuable type-strain genomes for metagenomic binning, comparative biology and taxonomic classification.</title>
        <authorList>
            <person name="Goeker M."/>
        </authorList>
    </citation>
    <scope>NUCLEOTIDE SEQUENCE [LARGE SCALE GENOMIC DNA]</scope>
    <source>
        <strain evidence="7 8">DSM 27512</strain>
    </source>
</reference>
<evidence type="ECO:0000256" key="2">
    <source>
        <dbReference type="ARBA" id="ARBA00022517"/>
    </source>
</evidence>
<dbReference type="NCBIfam" id="TIGR00250">
    <property type="entry name" value="RNAse_H_YqgF"/>
    <property type="match status" value="1"/>
</dbReference>
<evidence type="ECO:0000259" key="6">
    <source>
        <dbReference type="SMART" id="SM00732"/>
    </source>
</evidence>
<dbReference type="EMBL" id="JAGGLI010000016">
    <property type="protein sequence ID" value="MBP2027794.1"/>
    <property type="molecule type" value="Genomic_DNA"/>
</dbReference>